<dbReference type="AlphaFoldDB" id="A0A9D7PRD8"/>
<gene>
    <name evidence="1" type="ORF">IPL58_16380</name>
</gene>
<reference evidence="1" key="1">
    <citation type="submission" date="2020-10" db="EMBL/GenBank/DDBJ databases">
        <title>Connecting structure to function with the recovery of over 1000 high-quality activated sludge metagenome-assembled genomes encoding full-length rRNA genes using long-read sequencing.</title>
        <authorList>
            <person name="Singleton C.M."/>
            <person name="Petriglieri F."/>
            <person name="Kristensen J.M."/>
            <person name="Kirkegaard R.H."/>
            <person name="Michaelsen T.Y."/>
            <person name="Andersen M.H."/>
            <person name="Karst S.M."/>
            <person name="Dueholm M.S."/>
            <person name="Nielsen P.H."/>
            <person name="Albertsen M."/>
        </authorList>
    </citation>
    <scope>NUCLEOTIDE SEQUENCE</scope>
    <source>
        <strain evidence="1">Hirt_18-Q3-R61-65_BATAC.395</strain>
    </source>
</reference>
<accession>A0A9D7PRD8</accession>
<proteinExistence type="predicted"/>
<name>A0A9D7PRD8_9PROT</name>
<dbReference type="EMBL" id="JADJUC010000031">
    <property type="protein sequence ID" value="MBK8525461.1"/>
    <property type="molecule type" value="Genomic_DNA"/>
</dbReference>
<protein>
    <submittedName>
        <fullName evidence="1">Uncharacterized protein</fullName>
    </submittedName>
</protein>
<dbReference type="Proteomes" id="UP000886689">
    <property type="component" value="Unassembled WGS sequence"/>
</dbReference>
<sequence length="53" mass="6162">MFDRIQHIFERLVGAPATVTVPLAAFYPKARLPEHAARPACWRRHKRVTVWHG</sequence>
<organism evidence="1 2">
    <name type="scientific">Candidatus Proximibacter danicus</name>
    <dbReference type="NCBI Taxonomy" id="2954365"/>
    <lineage>
        <taxon>Bacteria</taxon>
        <taxon>Pseudomonadati</taxon>
        <taxon>Pseudomonadota</taxon>
        <taxon>Betaproteobacteria</taxon>
        <taxon>Candidatus Proximibacter</taxon>
    </lineage>
</organism>
<evidence type="ECO:0000313" key="1">
    <source>
        <dbReference type="EMBL" id="MBK8525461.1"/>
    </source>
</evidence>
<evidence type="ECO:0000313" key="2">
    <source>
        <dbReference type="Proteomes" id="UP000886689"/>
    </source>
</evidence>
<comment type="caution">
    <text evidence="1">The sequence shown here is derived from an EMBL/GenBank/DDBJ whole genome shotgun (WGS) entry which is preliminary data.</text>
</comment>